<dbReference type="Pfam" id="PF00440">
    <property type="entry name" value="TetR_N"/>
    <property type="match status" value="1"/>
</dbReference>
<dbReference type="PROSITE" id="PS01081">
    <property type="entry name" value="HTH_TETR_1"/>
    <property type="match status" value="1"/>
</dbReference>
<dbReference type="Proteomes" id="UP000304148">
    <property type="component" value="Chromosome"/>
</dbReference>
<evidence type="ECO:0000313" key="5">
    <source>
        <dbReference type="Proteomes" id="UP000304148"/>
    </source>
</evidence>
<feature type="DNA-binding region" description="H-T-H motif" evidence="2">
    <location>
        <begin position="26"/>
        <end position="45"/>
    </location>
</feature>
<dbReference type="PANTHER" id="PTHR30055:SF232">
    <property type="entry name" value="TRANSCRIPTIONAL REGULATOR, TETR FAMILY"/>
    <property type="match status" value="1"/>
</dbReference>
<evidence type="ECO:0000256" key="1">
    <source>
        <dbReference type="ARBA" id="ARBA00023125"/>
    </source>
</evidence>
<dbReference type="AlphaFoldDB" id="A0A383RFY5"/>
<dbReference type="EMBL" id="LS992241">
    <property type="protein sequence ID" value="SYX86005.1"/>
    <property type="molecule type" value="Genomic_DNA"/>
</dbReference>
<protein>
    <submittedName>
        <fullName evidence="4">Uncharacterized HTH-type transcriptional regulator YhgD</fullName>
    </submittedName>
</protein>
<dbReference type="Gene3D" id="1.10.357.10">
    <property type="entry name" value="Tetracycline Repressor, domain 2"/>
    <property type="match status" value="1"/>
</dbReference>
<accession>A0A383RFY5</accession>
<dbReference type="InterPro" id="IPR001647">
    <property type="entry name" value="HTH_TetR"/>
</dbReference>
<evidence type="ECO:0000313" key="4">
    <source>
        <dbReference type="EMBL" id="SYX86005.1"/>
    </source>
</evidence>
<gene>
    <name evidence="4" type="primary">yhgD</name>
    <name evidence="4" type="ORF">PBLR_14427</name>
</gene>
<dbReference type="PANTHER" id="PTHR30055">
    <property type="entry name" value="HTH-TYPE TRANSCRIPTIONAL REGULATOR RUTR"/>
    <property type="match status" value="1"/>
</dbReference>
<dbReference type="InterPro" id="IPR041490">
    <property type="entry name" value="KstR2_TetR_C"/>
</dbReference>
<dbReference type="SUPFAM" id="SSF46689">
    <property type="entry name" value="Homeodomain-like"/>
    <property type="match status" value="1"/>
</dbReference>
<dbReference type="InterPro" id="IPR036271">
    <property type="entry name" value="Tet_transcr_reg_TetR-rel_C_sf"/>
</dbReference>
<dbReference type="InterPro" id="IPR023772">
    <property type="entry name" value="DNA-bd_HTH_TetR-type_CS"/>
</dbReference>
<proteinExistence type="predicted"/>
<dbReference type="Pfam" id="PF17932">
    <property type="entry name" value="TetR_C_24"/>
    <property type="match status" value="1"/>
</dbReference>
<dbReference type="PRINTS" id="PR00455">
    <property type="entry name" value="HTHTETR"/>
</dbReference>
<feature type="domain" description="HTH tetR-type" evidence="3">
    <location>
        <begin position="3"/>
        <end position="63"/>
    </location>
</feature>
<dbReference type="RefSeq" id="WP_044356450.1">
    <property type="nucleotide sequence ID" value="NZ_LS992241.1"/>
</dbReference>
<sequence length="193" mass="22668">MTVDRRKQIVEAAAQSFALFGYKATTMDQVAKIAKVGKGTIYTFFTNKEELFDEILQQLIHEMKEIADREIAEDRPFIDKLYRVLDRVLEYRSRHELALKLSQELRDFGTPMAKEALAKMEQELLEYIEREVRVAMERGEVKQGDPKVVSFVMLQLYKALTTEWNKLNAPLDKEAIKDYFRLHFMEGLMIRQP</sequence>
<dbReference type="GO" id="GO:0006355">
    <property type="term" value="P:regulation of DNA-templated transcription"/>
    <property type="evidence" value="ECO:0007669"/>
    <property type="project" value="UniProtKB-ARBA"/>
</dbReference>
<dbReference type="Gene3D" id="1.10.10.60">
    <property type="entry name" value="Homeodomain-like"/>
    <property type="match status" value="1"/>
</dbReference>
<dbReference type="GO" id="GO:0003677">
    <property type="term" value="F:DNA binding"/>
    <property type="evidence" value="ECO:0007669"/>
    <property type="project" value="UniProtKB-UniRule"/>
</dbReference>
<reference evidence="5" key="1">
    <citation type="submission" date="2018-08" db="EMBL/GenBank/DDBJ databases">
        <authorList>
            <person name="Chevrot R."/>
        </authorList>
    </citation>
    <scope>NUCLEOTIDE SEQUENCE [LARGE SCALE GENOMIC DNA]</scope>
</reference>
<name>A0A383RFY5_PAEAL</name>
<dbReference type="InterPro" id="IPR050109">
    <property type="entry name" value="HTH-type_TetR-like_transc_reg"/>
</dbReference>
<organism evidence="4 5">
    <name type="scientific">Paenibacillus alvei</name>
    <name type="common">Bacillus alvei</name>
    <dbReference type="NCBI Taxonomy" id="44250"/>
    <lineage>
        <taxon>Bacteria</taxon>
        <taxon>Bacillati</taxon>
        <taxon>Bacillota</taxon>
        <taxon>Bacilli</taxon>
        <taxon>Bacillales</taxon>
        <taxon>Paenibacillaceae</taxon>
        <taxon>Paenibacillus</taxon>
    </lineage>
</organism>
<dbReference type="PROSITE" id="PS50977">
    <property type="entry name" value="HTH_TETR_2"/>
    <property type="match status" value="1"/>
</dbReference>
<evidence type="ECO:0000259" key="3">
    <source>
        <dbReference type="PROSITE" id="PS50977"/>
    </source>
</evidence>
<keyword evidence="1 2" id="KW-0238">DNA-binding</keyword>
<dbReference type="SUPFAM" id="SSF48498">
    <property type="entry name" value="Tetracyclin repressor-like, C-terminal domain"/>
    <property type="match status" value="1"/>
</dbReference>
<dbReference type="InterPro" id="IPR009057">
    <property type="entry name" value="Homeodomain-like_sf"/>
</dbReference>
<evidence type="ECO:0000256" key="2">
    <source>
        <dbReference type="PROSITE-ProRule" id="PRU00335"/>
    </source>
</evidence>